<comment type="subcellular location">
    <subcellularLocation>
        <location evidence="1">Cell membrane</location>
        <topology evidence="1">Multi-pass membrane protein</topology>
    </subcellularLocation>
</comment>
<dbReference type="Pfam" id="PF09335">
    <property type="entry name" value="VTT_dom"/>
    <property type="match status" value="1"/>
</dbReference>
<dbReference type="InterPro" id="IPR032816">
    <property type="entry name" value="VTT_dom"/>
</dbReference>
<dbReference type="GO" id="GO:0005886">
    <property type="term" value="C:plasma membrane"/>
    <property type="evidence" value="ECO:0007669"/>
    <property type="project" value="UniProtKB-SubCell"/>
</dbReference>
<evidence type="ECO:0000256" key="6">
    <source>
        <dbReference type="ARBA" id="ARBA00023136"/>
    </source>
</evidence>
<keyword evidence="4 7" id="KW-0812">Transmembrane</keyword>
<comment type="similarity">
    <text evidence="2">Belongs to the DedA family.</text>
</comment>
<evidence type="ECO:0000256" key="4">
    <source>
        <dbReference type="ARBA" id="ARBA00022692"/>
    </source>
</evidence>
<evidence type="ECO:0000256" key="5">
    <source>
        <dbReference type="ARBA" id="ARBA00022989"/>
    </source>
</evidence>
<comment type="caution">
    <text evidence="9">The sequence shown here is derived from an EMBL/GenBank/DDBJ whole genome shotgun (WGS) entry which is preliminary data.</text>
</comment>
<feature type="domain" description="VTT" evidence="8">
    <location>
        <begin position="30"/>
        <end position="161"/>
    </location>
</feature>
<evidence type="ECO:0000256" key="7">
    <source>
        <dbReference type="SAM" id="Phobius"/>
    </source>
</evidence>
<name>A0A923LC49_9FIRM</name>
<keyword evidence="10" id="KW-1185">Reference proteome</keyword>
<evidence type="ECO:0000313" key="9">
    <source>
        <dbReference type="EMBL" id="MBC5659562.1"/>
    </source>
</evidence>
<protein>
    <submittedName>
        <fullName evidence="9">DedA family protein</fullName>
    </submittedName>
</protein>
<dbReference type="RefSeq" id="WP_186871884.1">
    <property type="nucleotide sequence ID" value="NZ_JACOOR010000004.1"/>
</dbReference>
<sequence>MKSFVLGVMEQYGYPGIFFLILLENLFPPIPSEVILPFGGFLTIHTGLTLAGTIFFSTLGSLAGAAALYGVGRILDEKRLRRLVSGRVGKVLRLKEEDIGKADDWFRKRGKKTVFFCRCVPVVRSLISIPAGMSRMALPEFFLYTTAGTVIWNTLLISLGAFMGESWEYITFLAGEYSHVMLIILGISACSAYLGFRGKRKDEQKNNRTAK</sequence>
<keyword evidence="5 7" id="KW-1133">Transmembrane helix</keyword>
<reference evidence="9" key="1">
    <citation type="submission" date="2020-08" db="EMBL/GenBank/DDBJ databases">
        <title>Genome public.</title>
        <authorList>
            <person name="Liu C."/>
            <person name="Sun Q."/>
        </authorList>
    </citation>
    <scope>NUCLEOTIDE SEQUENCE</scope>
    <source>
        <strain evidence="9">NSJ-68</strain>
    </source>
</reference>
<dbReference type="PANTHER" id="PTHR42709:SF6">
    <property type="entry name" value="UNDECAPRENYL PHOSPHATE TRANSPORTER A"/>
    <property type="match status" value="1"/>
</dbReference>
<evidence type="ECO:0000256" key="3">
    <source>
        <dbReference type="ARBA" id="ARBA00022475"/>
    </source>
</evidence>
<gene>
    <name evidence="9" type="ORF">H8S44_07250</name>
</gene>
<feature type="transmembrane region" description="Helical" evidence="7">
    <location>
        <begin position="177"/>
        <end position="196"/>
    </location>
</feature>
<dbReference type="AlphaFoldDB" id="A0A923LC49"/>
<dbReference type="EMBL" id="JACOOR010000004">
    <property type="protein sequence ID" value="MBC5659562.1"/>
    <property type="molecule type" value="Genomic_DNA"/>
</dbReference>
<feature type="transmembrane region" description="Helical" evidence="7">
    <location>
        <begin position="12"/>
        <end position="30"/>
    </location>
</feature>
<keyword evidence="3" id="KW-1003">Cell membrane</keyword>
<organism evidence="9 10">
    <name type="scientific">Anaerosacchariphilus hominis</name>
    <dbReference type="NCBI Taxonomy" id="2763017"/>
    <lineage>
        <taxon>Bacteria</taxon>
        <taxon>Bacillati</taxon>
        <taxon>Bacillota</taxon>
        <taxon>Clostridia</taxon>
        <taxon>Lachnospirales</taxon>
        <taxon>Lachnospiraceae</taxon>
        <taxon>Anaerosacchariphilus</taxon>
    </lineage>
</organism>
<keyword evidence="6 7" id="KW-0472">Membrane</keyword>
<proteinExistence type="inferred from homology"/>
<feature type="transmembrane region" description="Helical" evidence="7">
    <location>
        <begin position="141"/>
        <end position="162"/>
    </location>
</feature>
<evidence type="ECO:0000259" key="8">
    <source>
        <dbReference type="Pfam" id="PF09335"/>
    </source>
</evidence>
<dbReference type="Proteomes" id="UP000649345">
    <property type="component" value="Unassembled WGS sequence"/>
</dbReference>
<evidence type="ECO:0000256" key="1">
    <source>
        <dbReference type="ARBA" id="ARBA00004651"/>
    </source>
</evidence>
<evidence type="ECO:0000256" key="2">
    <source>
        <dbReference type="ARBA" id="ARBA00010792"/>
    </source>
</evidence>
<dbReference type="InterPro" id="IPR051311">
    <property type="entry name" value="DedA_domain"/>
</dbReference>
<dbReference type="PANTHER" id="PTHR42709">
    <property type="entry name" value="ALKALINE PHOSPHATASE LIKE PROTEIN"/>
    <property type="match status" value="1"/>
</dbReference>
<feature type="transmembrane region" description="Helical" evidence="7">
    <location>
        <begin position="50"/>
        <end position="72"/>
    </location>
</feature>
<evidence type="ECO:0000313" key="10">
    <source>
        <dbReference type="Proteomes" id="UP000649345"/>
    </source>
</evidence>
<accession>A0A923LC49</accession>